<feature type="domain" description="Xylanolytic transcriptional activator regulatory" evidence="10">
    <location>
        <begin position="328"/>
        <end position="399"/>
    </location>
</feature>
<comment type="caution">
    <text evidence="11">The sequence shown here is derived from an EMBL/GenBank/DDBJ whole genome shotgun (WGS) entry which is preliminary data.</text>
</comment>
<dbReference type="PANTHER" id="PTHR47782:SF14">
    <property type="entry name" value="ZN(II)2CYS6 TRANSCRIPTION FACTOR (EUROFUNG)"/>
    <property type="match status" value="1"/>
</dbReference>
<dbReference type="Proteomes" id="UP001172681">
    <property type="component" value="Unassembled WGS sequence"/>
</dbReference>
<accession>A0AA39CZU5</accession>
<dbReference type="GO" id="GO:0000981">
    <property type="term" value="F:DNA-binding transcription factor activity, RNA polymerase II-specific"/>
    <property type="evidence" value="ECO:0007669"/>
    <property type="project" value="TreeGrafter"/>
</dbReference>
<dbReference type="PANTHER" id="PTHR47782">
    <property type="entry name" value="ZN(II)2CYS6 TRANSCRIPTION FACTOR (EUROFUNG)-RELATED"/>
    <property type="match status" value="1"/>
</dbReference>
<evidence type="ECO:0000256" key="2">
    <source>
        <dbReference type="ARBA" id="ARBA00022723"/>
    </source>
</evidence>
<protein>
    <recommendedName>
        <fullName evidence="10">Xylanolytic transcriptional activator regulatory domain-containing protein</fullName>
    </recommendedName>
</protein>
<keyword evidence="9" id="KW-0812">Transmembrane</keyword>
<evidence type="ECO:0000313" key="12">
    <source>
        <dbReference type="Proteomes" id="UP001172681"/>
    </source>
</evidence>
<feature type="region of interest" description="Disordered" evidence="8">
    <location>
        <begin position="1"/>
        <end position="33"/>
    </location>
</feature>
<dbReference type="GO" id="GO:0043565">
    <property type="term" value="F:sequence-specific DNA binding"/>
    <property type="evidence" value="ECO:0007669"/>
    <property type="project" value="TreeGrafter"/>
</dbReference>
<keyword evidence="12" id="KW-1185">Reference proteome</keyword>
<evidence type="ECO:0000313" key="11">
    <source>
        <dbReference type="EMBL" id="KAJ9639141.1"/>
    </source>
</evidence>
<evidence type="ECO:0000256" key="5">
    <source>
        <dbReference type="ARBA" id="ARBA00023125"/>
    </source>
</evidence>
<gene>
    <name evidence="11" type="ORF">H2204_004049</name>
</gene>
<dbReference type="EMBL" id="JAPDRN010000019">
    <property type="protein sequence ID" value="KAJ9639141.1"/>
    <property type="molecule type" value="Genomic_DNA"/>
</dbReference>
<name>A0AA39CZU5_9EURO</name>
<dbReference type="GO" id="GO:0008270">
    <property type="term" value="F:zinc ion binding"/>
    <property type="evidence" value="ECO:0007669"/>
    <property type="project" value="InterPro"/>
</dbReference>
<dbReference type="Pfam" id="PF04082">
    <property type="entry name" value="Fungal_trans"/>
    <property type="match status" value="1"/>
</dbReference>
<comment type="subcellular location">
    <subcellularLocation>
        <location evidence="1">Nucleus</location>
    </subcellularLocation>
</comment>
<keyword evidence="7" id="KW-0539">Nucleus</keyword>
<keyword evidence="3" id="KW-0862">Zinc</keyword>
<feature type="transmembrane region" description="Helical" evidence="9">
    <location>
        <begin position="312"/>
        <end position="336"/>
    </location>
</feature>
<keyword evidence="9" id="KW-0472">Membrane</keyword>
<keyword evidence="5" id="KW-0238">DNA-binding</keyword>
<evidence type="ECO:0000259" key="10">
    <source>
        <dbReference type="SMART" id="SM00906"/>
    </source>
</evidence>
<organism evidence="11 12">
    <name type="scientific">Knufia peltigerae</name>
    <dbReference type="NCBI Taxonomy" id="1002370"/>
    <lineage>
        <taxon>Eukaryota</taxon>
        <taxon>Fungi</taxon>
        <taxon>Dikarya</taxon>
        <taxon>Ascomycota</taxon>
        <taxon>Pezizomycotina</taxon>
        <taxon>Eurotiomycetes</taxon>
        <taxon>Chaetothyriomycetidae</taxon>
        <taxon>Chaetothyriales</taxon>
        <taxon>Trichomeriaceae</taxon>
        <taxon>Knufia</taxon>
    </lineage>
</organism>
<evidence type="ECO:0000256" key="7">
    <source>
        <dbReference type="ARBA" id="ARBA00023242"/>
    </source>
</evidence>
<reference evidence="11" key="1">
    <citation type="submission" date="2022-10" db="EMBL/GenBank/DDBJ databases">
        <title>Culturing micro-colonial fungi from biological soil crusts in the Mojave desert and describing Neophaeococcomyces mojavensis, and introducing the new genera and species Taxawa tesnikishii.</title>
        <authorList>
            <person name="Kurbessoian T."/>
            <person name="Stajich J.E."/>
        </authorList>
    </citation>
    <scope>NUCLEOTIDE SEQUENCE</scope>
    <source>
        <strain evidence="11">TK_35</strain>
    </source>
</reference>
<dbReference type="GO" id="GO:0005634">
    <property type="term" value="C:nucleus"/>
    <property type="evidence" value="ECO:0007669"/>
    <property type="project" value="UniProtKB-SubCell"/>
</dbReference>
<keyword evidence="9" id="KW-1133">Transmembrane helix</keyword>
<evidence type="ECO:0000256" key="9">
    <source>
        <dbReference type="SAM" id="Phobius"/>
    </source>
</evidence>
<keyword evidence="2" id="KW-0479">Metal-binding</keyword>
<dbReference type="SMART" id="SM00906">
    <property type="entry name" value="Fungal_trans"/>
    <property type="match status" value="1"/>
</dbReference>
<dbReference type="GO" id="GO:0006351">
    <property type="term" value="P:DNA-templated transcription"/>
    <property type="evidence" value="ECO:0007669"/>
    <property type="project" value="InterPro"/>
</dbReference>
<dbReference type="GO" id="GO:0045944">
    <property type="term" value="P:positive regulation of transcription by RNA polymerase II"/>
    <property type="evidence" value="ECO:0007669"/>
    <property type="project" value="TreeGrafter"/>
</dbReference>
<evidence type="ECO:0000256" key="6">
    <source>
        <dbReference type="ARBA" id="ARBA00023163"/>
    </source>
</evidence>
<sequence length="653" mass="73697">MFGQASRASEAEEESLPEVSDSQAKMRRTKPRLSQLSSNRTWYVVEPLSKCRRRFELLSPPPECVPATREAMDLYSVDYVRSLEHRLADMEGRPHHQMPTHGLQPLPVPPMVTPQNKPGDVQVNVAPSIDTMQPQQQIFQPPINELDPQPAFSQAFAEPDYISSTPLQGAADYTENAGNTLASGDIDFTFTLTPPRTVPRQPDDVPVSTSDAASYFFVYFEVIHSRYPFLRIQDCSSAYLDWKEHRQLPGSFQSTWHLFLVTMIFAIGTRIEQSHNSRARRAQRLSLVARIDSVQGIISDSQSSPLMRLQALLLYVVFAMLGDSTFGLVHVTGIAMRFATLHGFHRLRSSSEAENEEMSLKSRAWSCIYAIDRMISGTLRIPVCVADPEISSPLYEGQTLSLETMPWVADSPESDTQTELVDLTYFSHMIQFRHIQSKIIHGAPSLQPGQVQGFIEYIDHEIKEWSKENEASTRTQRGDEGYFSHLWLDRSISIVEVQLYSTLEDLTDPVNVHRLFQACCNACNAFRAAQKSRQLIRQWIDTIFEFQAGVTLLYLMWRGNAPNWQEAERAVRNCRSGLVISAEGSSAVECFLDCIDNLVSLVSGGPLEILTRTATHPETIQELKTIVDKVIDIGIAPHISNKLREMCQQSFQP</sequence>
<dbReference type="AlphaFoldDB" id="A0AA39CZU5"/>
<proteinExistence type="predicted"/>
<feature type="transmembrane region" description="Helical" evidence="9">
    <location>
        <begin position="254"/>
        <end position="271"/>
    </location>
</feature>
<evidence type="ECO:0000256" key="8">
    <source>
        <dbReference type="SAM" id="MobiDB-lite"/>
    </source>
</evidence>
<keyword evidence="6" id="KW-0804">Transcription</keyword>
<dbReference type="CDD" id="cd12148">
    <property type="entry name" value="fungal_TF_MHR"/>
    <property type="match status" value="1"/>
</dbReference>
<evidence type="ECO:0000256" key="1">
    <source>
        <dbReference type="ARBA" id="ARBA00004123"/>
    </source>
</evidence>
<evidence type="ECO:0000256" key="3">
    <source>
        <dbReference type="ARBA" id="ARBA00022833"/>
    </source>
</evidence>
<dbReference type="InterPro" id="IPR007219">
    <property type="entry name" value="XnlR_reg_dom"/>
</dbReference>
<keyword evidence="4" id="KW-0805">Transcription regulation</keyword>
<evidence type="ECO:0000256" key="4">
    <source>
        <dbReference type="ARBA" id="ARBA00023015"/>
    </source>
</evidence>
<dbReference type="InterPro" id="IPR052202">
    <property type="entry name" value="Yeast_MetPath_Reg"/>
</dbReference>